<organism evidence="3 4">
    <name type="scientific">Durusdinium trenchii</name>
    <dbReference type="NCBI Taxonomy" id="1381693"/>
    <lineage>
        <taxon>Eukaryota</taxon>
        <taxon>Sar</taxon>
        <taxon>Alveolata</taxon>
        <taxon>Dinophyceae</taxon>
        <taxon>Suessiales</taxon>
        <taxon>Symbiodiniaceae</taxon>
        <taxon>Durusdinium</taxon>
    </lineage>
</organism>
<evidence type="ECO:0000313" key="4">
    <source>
        <dbReference type="Proteomes" id="UP001642484"/>
    </source>
</evidence>
<sequence>MKRSLALRRASLRSIRGEGGTACLPVEGLGVLGALLDHLPSCELWAQSGWAWVGTMPDSKPREKILEVFYRDRLEDDGRAVRFVEELAKLENAPCEFSFVSVERKLNSKIFKMDVTFLFVRDWLCGHIQGGHGCTDYDTKSSACSNAHYARRSQVHWFHMACASVTRARNASPRKFVLAEVEAAAVMHCNRYLQSWPRNAPAFVRWMVLTFSSAKGMAWPEFVGAGAVPACLGYAEAKMKRALQQAEQEVTGTQWLGFELGSTLLPCDQLLAHQGLVIWYFGANWLASCSPALGPCLPALSCAWLMLQDLQGVSANTCKAGWIHAVHALDAFDGSVKGIHLSQPWCLGRGVWQTHLKEPDEVLYPGIFEDWNLRFLRSNLGDARGLLKNGPCSSWYKGIQVRVCELHDLYGCKVAVIHDGPTQTIDSAMCTLHRCMKSGPLLEAPDDKSVGKVKSDQHGASLATLMESGKKGRVEASNNEPNDTQPLASAERQHDASSVGAQSHRGEVGDYRGVGWGGPTVEPPIEVKKTSIIPSQELEEIREWMRNFEVELKKRCFGTEALQQVRTEVTHQLETEVLADVRQRLSFLGNEVEETKRGIEDLQALKEVQQKASRTDEDAKDMAKNTRELHQVITGLRRQVLSEFDALKDTKRGAEEIQQELADVGHRTSSFDNELKETRKDVEDMQKALREVTEKTARTDEDARNIVKSTRELHQVITEVRQRLSCIDTELKDAKKGSENMQQALKELRESKNTADIKSVVSADLQQELADIGHRTSSFDNELKETRKDVEDMQKALREVTEKTARTDEDAKNIVKSTRELHQVITEVRQRLSCFDTELKDAKRGSENMQQALKELRESKNTADIKSVVSADLQQELADVGHRASSFDNELKETRKDVEDMQKALREVKQKTARTDEDARNIMKSTRELHQVITEVRQRLSCFDTELKDAKKGSENMQQELADVGHRASSFDNELRETRKEVDDIQKALKEVREKTARTDDDAKNIVKSTRELHQVITEVQQRLSCFDTELMDDKRGSEDMKQALREVEEQTARTDEDAKNIVKSTRELHQVITELRERLNCFDADMKDAREGSQHLGQVVAGVQQQTDGFLFELTGMKKSKEEMQEVFREAQEDAQRDLGVLRVSCEALQQALEDVSEKITQQEAETKSKDRGTESLHQVVAEVQQQVGSLQSELPNMRKGTEEMQEVFREAQEDAQRDLGVLKDSCEALQQALEDVSEKITQQEAETKSKDRGTESLHQVVAEVQQQVGSLQSELPNMRKGAEEMQEVFRKAQEDAERDLGVLRVSCEALQQALEDVSEKVAQKEEAESSERGMEALHQVVSCFQSELTSMRNGTEDMQAKLGASEGDLRELWNACQQCQEVSTASQQEIQALKEKLVELQAGHGERTLPQLMEREEELLQSHSELQAEVKVLTLEARQSRHQGIKSQAELGQALASIEENRTSNARSFEDFEAKLHSVAQRAEECEAWQSNSRPEELWECCAQLLRSCELELTEERGQRAEEVAAVTTGLREQQDQGLKLQEHLWQLQEGPLESLALMAEEWRAGLCELRVALEDTAQEESLVELRSAVTLEMAEARSFVSESLAEQAERFSEELLQDSRRKGLELEGVRRQLLETVEDRIALRRQLLDMCRDRSAPRHGAPKRVAAERASEVEPGQQEG</sequence>
<dbReference type="PANTHER" id="PTHR43977">
    <property type="entry name" value="STRUCTURAL MAINTENANCE OF CHROMOSOMES PROTEIN 3"/>
    <property type="match status" value="1"/>
</dbReference>
<dbReference type="Proteomes" id="UP001642484">
    <property type="component" value="Unassembled WGS sequence"/>
</dbReference>
<dbReference type="InterPro" id="IPR042201">
    <property type="entry name" value="FH2_Formin_sf"/>
</dbReference>
<name>A0ABP0H947_9DINO</name>
<dbReference type="EMBL" id="CAXAMN010000170">
    <property type="protein sequence ID" value="CAK8986744.1"/>
    <property type="molecule type" value="Genomic_DNA"/>
</dbReference>
<reference evidence="3 4" key="1">
    <citation type="submission" date="2024-02" db="EMBL/GenBank/DDBJ databases">
        <authorList>
            <person name="Chen Y."/>
            <person name="Shah S."/>
            <person name="Dougan E. K."/>
            <person name="Thang M."/>
            <person name="Chan C."/>
        </authorList>
    </citation>
    <scope>NUCLEOTIDE SEQUENCE [LARGE SCALE GENOMIC DNA]</scope>
</reference>
<feature type="coiled-coil region" evidence="1">
    <location>
        <begin position="1221"/>
        <end position="1248"/>
    </location>
</feature>
<feature type="region of interest" description="Disordered" evidence="2">
    <location>
        <begin position="1655"/>
        <end position="1683"/>
    </location>
</feature>
<evidence type="ECO:0000313" key="3">
    <source>
        <dbReference type="EMBL" id="CAK8986744.1"/>
    </source>
</evidence>
<feature type="coiled-coil region" evidence="1">
    <location>
        <begin position="839"/>
        <end position="918"/>
    </location>
</feature>
<dbReference type="Gene3D" id="6.10.250.3110">
    <property type="match status" value="1"/>
</dbReference>
<keyword evidence="1" id="KW-0175">Coiled coil</keyword>
<evidence type="ECO:0000256" key="2">
    <source>
        <dbReference type="SAM" id="MobiDB-lite"/>
    </source>
</evidence>
<feature type="compositionally biased region" description="Polar residues" evidence="2">
    <location>
        <begin position="476"/>
        <end position="487"/>
    </location>
</feature>
<feature type="coiled-coil region" evidence="1">
    <location>
        <begin position="731"/>
        <end position="758"/>
    </location>
</feature>
<feature type="coiled-coil region" evidence="1">
    <location>
        <begin position="1385"/>
        <end position="1438"/>
    </location>
</feature>
<accession>A0ABP0H947</accession>
<dbReference type="Gene3D" id="1.20.58.2220">
    <property type="entry name" value="Formin, FH2 domain"/>
    <property type="match status" value="1"/>
</dbReference>
<feature type="region of interest" description="Disordered" evidence="2">
    <location>
        <begin position="469"/>
        <end position="517"/>
    </location>
</feature>
<gene>
    <name evidence="3" type="ORF">CCMP2556_LOCUS611</name>
</gene>
<dbReference type="SUPFAM" id="SSF57997">
    <property type="entry name" value="Tropomyosin"/>
    <property type="match status" value="1"/>
</dbReference>
<comment type="caution">
    <text evidence="3">The sequence shown here is derived from an EMBL/GenBank/DDBJ whole genome shotgun (WGS) entry which is preliminary data.</text>
</comment>
<proteinExistence type="predicted"/>
<feature type="non-terminal residue" evidence="3">
    <location>
        <position position="1683"/>
    </location>
</feature>
<evidence type="ECO:0000256" key="1">
    <source>
        <dbReference type="SAM" id="Coils"/>
    </source>
</evidence>
<keyword evidence="4" id="KW-1185">Reference proteome</keyword>
<feature type="coiled-coil region" evidence="1">
    <location>
        <begin position="968"/>
        <end position="995"/>
    </location>
</feature>
<dbReference type="Gene3D" id="1.10.287.950">
    <property type="entry name" value="Methyl-accepting chemotaxis protein"/>
    <property type="match status" value="3"/>
</dbReference>
<feature type="coiled-coil region" evidence="1">
    <location>
        <begin position="1115"/>
        <end position="1167"/>
    </location>
</feature>
<protein>
    <submittedName>
        <fullName evidence="3">Uncharacterized protein</fullName>
    </submittedName>
</protein>
<dbReference type="SUPFAM" id="SSF101447">
    <property type="entry name" value="Formin homology 2 domain (FH2 domain)"/>
    <property type="match status" value="1"/>
</dbReference>